<dbReference type="PANTHER" id="PTHR35024">
    <property type="entry name" value="HYPOTHETICAL CYTOSOLIC PROTEIN"/>
    <property type="match status" value="1"/>
</dbReference>
<proteinExistence type="inferred from homology"/>
<dbReference type="InterPro" id="IPR007607">
    <property type="entry name" value="BacA/B"/>
</dbReference>
<evidence type="ECO:0000256" key="1">
    <source>
        <dbReference type="ARBA" id="ARBA00044755"/>
    </source>
</evidence>
<dbReference type="EMBL" id="QUZK01000035">
    <property type="protein sequence ID" value="RFF30409.1"/>
    <property type="molecule type" value="Genomic_DNA"/>
</dbReference>
<dbReference type="OrthoDB" id="5612117at2"/>
<protein>
    <submittedName>
        <fullName evidence="3">Polymer-forming cytoskeletal family protein</fullName>
    </submittedName>
</protein>
<dbReference type="Proteomes" id="UP000260351">
    <property type="component" value="Unassembled WGS sequence"/>
</dbReference>
<evidence type="ECO:0000256" key="2">
    <source>
        <dbReference type="SAM" id="MobiDB-lite"/>
    </source>
</evidence>
<evidence type="ECO:0000313" key="4">
    <source>
        <dbReference type="Proteomes" id="UP000260351"/>
    </source>
</evidence>
<sequence>MGIINRSRPDGSQHAGTTVIAAGSKFVGDLALSDNLHVDGRIEGAVHSEAEVAIGQGGSIDGELKADHIVISGSFEGNIDAKRLEIVAGGRVHGDVTVAELVIEPGALFNGNSRIRESEAVGKRKTEKPTTGAGSGGEEAAKAG</sequence>
<evidence type="ECO:0000313" key="3">
    <source>
        <dbReference type="EMBL" id="RFF30409.1"/>
    </source>
</evidence>
<dbReference type="AlphaFoldDB" id="A0A3E1K8P3"/>
<gene>
    <name evidence="3" type="ORF">DZC52_07960</name>
</gene>
<feature type="region of interest" description="Disordered" evidence="2">
    <location>
        <begin position="115"/>
        <end position="144"/>
    </location>
</feature>
<dbReference type="PANTHER" id="PTHR35024:SF4">
    <property type="entry name" value="POLYMER-FORMING CYTOSKELETAL PROTEIN"/>
    <property type="match status" value="1"/>
</dbReference>
<name>A0A3E1K8P3_9GAMM</name>
<reference evidence="3 4" key="1">
    <citation type="submission" date="2018-08" db="EMBL/GenBank/DDBJ databases">
        <title>Wenzhouxiangella salilacus sp. nov., a novel bacterium isolated from a saline lake in Xinjiang Province, China.</title>
        <authorList>
            <person name="Han S."/>
        </authorList>
    </citation>
    <scope>NUCLEOTIDE SEQUENCE [LARGE SCALE GENOMIC DNA]</scope>
    <source>
        <strain evidence="3 4">XDB06</strain>
    </source>
</reference>
<comment type="similarity">
    <text evidence="1">Belongs to the bactofilin family.</text>
</comment>
<feature type="compositionally biased region" description="Basic and acidic residues" evidence="2">
    <location>
        <begin position="115"/>
        <end position="128"/>
    </location>
</feature>
<dbReference type="Pfam" id="PF04519">
    <property type="entry name" value="Bactofilin"/>
    <property type="match status" value="1"/>
</dbReference>
<accession>A0A3E1K8P3</accession>
<organism evidence="3 4">
    <name type="scientific">Wenzhouxiangella sediminis</name>
    <dbReference type="NCBI Taxonomy" id="1792836"/>
    <lineage>
        <taxon>Bacteria</taxon>
        <taxon>Pseudomonadati</taxon>
        <taxon>Pseudomonadota</taxon>
        <taxon>Gammaproteobacteria</taxon>
        <taxon>Chromatiales</taxon>
        <taxon>Wenzhouxiangellaceae</taxon>
        <taxon>Wenzhouxiangella</taxon>
    </lineage>
</organism>
<comment type="caution">
    <text evidence="3">The sequence shown here is derived from an EMBL/GenBank/DDBJ whole genome shotgun (WGS) entry which is preliminary data.</text>
</comment>
<keyword evidence="4" id="KW-1185">Reference proteome</keyword>